<keyword evidence="1" id="KW-0472">Membrane</keyword>
<evidence type="ECO:0000256" key="1">
    <source>
        <dbReference type="SAM" id="Phobius"/>
    </source>
</evidence>
<feature type="transmembrane region" description="Helical" evidence="1">
    <location>
        <begin position="21"/>
        <end position="41"/>
    </location>
</feature>
<keyword evidence="1" id="KW-0812">Transmembrane</keyword>
<keyword evidence="3" id="KW-1185">Reference proteome</keyword>
<accession>A0ABP9DTI5</accession>
<feature type="transmembrane region" description="Helical" evidence="1">
    <location>
        <begin position="69"/>
        <end position="88"/>
    </location>
</feature>
<keyword evidence="1" id="KW-1133">Transmembrane helix</keyword>
<comment type="caution">
    <text evidence="2">The sequence shown here is derived from an EMBL/GenBank/DDBJ whole genome shotgun (WGS) entry which is preliminary data.</text>
</comment>
<proteinExistence type="predicted"/>
<dbReference type="EMBL" id="BAABHQ010000001">
    <property type="protein sequence ID" value="GAA4857924.1"/>
    <property type="molecule type" value="Genomic_DNA"/>
</dbReference>
<reference evidence="3" key="1">
    <citation type="journal article" date="2019" name="Int. J. Syst. Evol. Microbiol.">
        <title>The Global Catalogue of Microorganisms (GCM) 10K type strain sequencing project: providing services to taxonomists for standard genome sequencing and annotation.</title>
        <authorList>
            <consortium name="The Broad Institute Genomics Platform"/>
            <consortium name="The Broad Institute Genome Sequencing Center for Infectious Disease"/>
            <person name="Wu L."/>
            <person name="Ma J."/>
        </authorList>
    </citation>
    <scope>NUCLEOTIDE SEQUENCE [LARGE SCALE GENOMIC DNA]</scope>
    <source>
        <strain evidence="3">JCM 17983</strain>
    </source>
</reference>
<sequence>MSLGTPSTVRPSPRPATVRDWRWPHLVGLAALSAYSTAIGWQAQLVSYPLFRAVAPDDFLAYHAQYNRAIPLVVVVPGFVCFLACAAFPWTRPPHVSRRLATVVAAGGVVSLVATVAWAIPRHDLLDRIGRSATVIDSLLDANLLRTLALTAGTIALLVATTRAGRRAG</sequence>
<dbReference type="RefSeq" id="WP_274234443.1">
    <property type="nucleotide sequence ID" value="NZ_BAABHQ010000001.1"/>
</dbReference>
<dbReference type="Proteomes" id="UP001500457">
    <property type="component" value="Unassembled WGS sequence"/>
</dbReference>
<feature type="transmembrane region" description="Helical" evidence="1">
    <location>
        <begin position="100"/>
        <end position="120"/>
    </location>
</feature>
<evidence type="ECO:0000313" key="2">
    <source>
        <dbReference type="EMBL" id="GAA4857924.1"/>
    </source>
</evidence>
<feature type="transmembrane region" description="Helical" evidence="1">
    <location>
        <begin position="140"/>
        <end position="160"/>
    </location>
</feature>
<evidence type="ECO:0008006" key="4">
    <source>
        <dbReference type="Google" id="ProtNLM"/>
    </source>
</evidence>
<organism evidence="2 3">
    <name type="scientific">Actinomycetospora straminea</name>
    <dbReference type="NCBI Taxonomy" id="663607"/>
    <lineage>
        <taxon>Bacteria</taxon>
        <taxon>Bacillati</taxon>
        <taxon>Actinomycetota</taxon>
        <taxon>Actinomycetes</taxon>
        <taxon>Pseudonocardiales</taxon>
        <taxon>Pseudonocardiaceae</taxon>
        <taxon>Actinomycetospora</taxon>
    </lineage>
</organism>
<protein>
    <recommendedName>
        <fullName evidence="4">DUF1772 domain-containing protein</fullName>
    </recommendedName>
</protein>
<name>A0ABP9DTI5_9PSEU</name>
<gene>
    <name evidence="2" type="ORF">GCM10023203_00740</name>
</gene>
<evidence type="ECO:0000313" key="3">
    <source>
        <dbReference type="Proteomes" id="UP001500457"/>
    </source>
</evidence>